<dbReference type="PROSITE" id="PS51103">
    <property type="entry name" value="PTS_EIIC_TYPE_1"/>
    <property type="match status" value="1"/>
</dbReference>
<reference evidence="3" key="1">
    <citation type="journal article" date="2024" name="Int. J. Syst. Evol. Microbiol.">
        <title>Brooklawnia propionicigenes sp. nov., a facultatively anaerobic, propionate-producing bacterium isolated from a methanogenic reactor treating waste from cattle farms.</title>
        <authorList>
            <person name="Akita Y."/>
            <person name="Ueki A."/>
            <person name="Tonouchi A."/>
            <person name="Sugawara Y."/>
            <person name="Honma S."/>
            <person name="Kaku N."/>
            <person name="Ueki K."/>
        </authorList>
    </citation>
    <scope>NUCLEOTIDE SEQUENCE</scope>
    <source>
        <strain evidence="3">SH051</strain>
    </source>
</reference>
<dbReference type="PANTHER" id="PTHR30175">
    <property type="entry name" value="PHOSPHOTRANSFERASE SYSTEM TRANSPORT PROTEIN"/>
    <property type="match status" value="1"/>
</dbReference>
<sequence>MDSGTRSVAIIGSSGGNLRSQGGDDPAGLLSEIIRQLSTAGLTVAAVQFVAAASSMESAAGSTPAALWVLDEQLRPEVAMDGTLEQINAAARQADAALAAQVAAGEIDGLVLVSCDPGDTNSKAITAAAAAGLPAVGTGGTSIAGAQAAGLTVVAASGTTGSTNRTRAVSYASGLARHWKLKYLPSLGSAEAGAGTTESPWRRISIRGIMVPAIPAFIAMAVVLAISKIPGLDGLTPAFDALIAGIPVVVAIVAARKISGLDEVGVVAGAVAGLLSVNGGIIGGLVGGVLAGISVYYLMRRTLAWGWPVTTANIVSAGLSGLVSGLVVFFVLAPATSWLGGAVKAGIEALVGFNPLLAGAVAGLVMWPAIMFGIYHSVILPLVLVEMSEKGHSFFGAIDMTSLVMVSLGITLANIVRPRSSGERALAASGASINFFFGTFVEAAYPFMFADKRVFASALAAATVGGAVVGITGSEATAYLPAFVAPFVSTNALGLTLAMVAAAGTAFILTLLSNISASRKLTGGRA</sequence>
<keyword evidence="3" id="KW-0762">Sugar transport</keyword>
<keyword evidence="3" id="KW-0813">Transport</keyword>
<feature type="transmembrane region" description="Helical" evidence="1">
    <location>
        <begin position="266"/>
        <end position="299"/>
    </location>
</feature>
<dbReference type="InterPro" id="IPR013013">
    <property type="entry name" value="PTS_EIIC_1"/>
</dbReference>
<keyword evidence="1" id="KW-1133">Transmembrane helix</keyword>
<keyword evidence="1" id="KW-0812">Transmembrane</keyword>
<feature type="transmembrane region" description="Helical" evidence="1">
    <location>
        <begin position="454"/>
        <end position="472"/>
    </location>
</feature>
<keyword evidence="1" id="KW-0472">Membrane</keyword>
<dbReference type="EMBL" id="AP028056">
    <property type="protein sequence ID" value="BEH03552.1"/>
    <property type="molecule type" value="Genomic_DNA"/>
</dbReference>
<feature type="transmembrane region" description="Helical" evidence="1">
    <location>
        <begin position="492"/>
        <end position="512"/>
    </location>
</feature>
<organism evidence="3 4">
    <name type="scientific">Brooklawnia propionicigenes</name>
    <dbReference type="NCBI Taxonomy" id="3041175"/>
    <lineage>
        <taxon>Bacteria</taxon>
        <taxon>Bacillati</taxon>
        <taxon>Actinomycetota</taxon>
        <taxon>Actinomycetes</taxon>
        <taxon>Propionibacteriales</taxon>
        <taxon>Propionibacteriaceae</taxon>
        <taxon>Brooklawnia</taxon>
    </lineage>
</organism>
<dbReference type="GO" id="GO:0015771">
    <property type="term" value="P:trehalose transport"/>
    <property type="evidence" value="ECO:0007669"/>
    <property type="project" value="TreeGrafter"/>
</dbReference>
<dbReference type="KEGG" id="broo:brsh051_28330"/>
<feature type="transmembrane region" description="Helical" evidence="1">
    <location>
        <begin position="394"/>
        <end position="416"/>
    </location>
</feature>
<feature type="domain" description="PTS EIIC type-1" evidence="2">
    <location>
        <begin position="204"/>
        <end position="526"/>
    </location>
</feature>
<dbReference type="GO" id="GO:0009401">
    <property type="term" value="P:phosphoenolpyruvate-dependent sugar phosphotransferase system"/>
    <property type="evidence" value="ECO:0007669"/>
    <property type="project" value="TreeGrafter"/>
</dbReference>
<dbReference type="RefSeq" id="WP_286266152.1">
    <property type="nucleotide sequence ID" value="NZ_AP028056.1"/>
</dbReference>
<feature type="transmembrane region" description="Helical" evidence="1">
    <location>
        <begin position="235"/>
        <end position="254"/>
    </location>
</feature>
<gene>
    <name evidence="3" type="ORF">brsh051_28330</name>
</gene>
<accession>A0AAN0MIL6</accession>
<proteinExistence type="predicted"/>
<keyword evidence="4" id="KW-1185">Reference proteome</keyword>
<evidence type="ECO:0000313" key="3">
    <source>
        <dbReference type="EMBL" id="BEH03552.1"/>
    </source>
</evidence>
<protein>
    <submittedName>
        <fullName evidence="3">PTS sugar transporter</fullName>
    </submittedName>
</protein>
<evidence type="ECO:0000313" key="4">
    <source>
        <dbReference type="Proteomes" id="UP001431656"/>
    </source>
</evidence>
<dbReference type="GO" id="GO:0090589">
    <property type="term" value="F:protein-phosphocysteine-trehalose phosphotransferase system transporter activity"/>
    <property type="evidence" value="ECO:0007669"/>
    <property type="project" value="TreeGrafter"/>
</dbReference>
<name>A0AAN0MIL6_9ACTN</name>
<dbReference type="Proteomes" id="UP001431656">
    <property type="component" value="Chromosome"/>
</dbReference>
<dbReference type="InterPro" id="IPR050558">
    <property type="entry name" value="PTS_Sugar-Specific_Components"/>
</dbReference>
<dbReference type="PANTHER" id="PTHR30175:SF1">
    <property type="entry name" value="PTS SYSTEM ARBUTIN-, CELLOBIOSE-, AND SALICIN-SPECIFIC EIIBC COMPONENT-RELATED"/>
    <property type="match status" value="1"/>
</dbReference>
<evidence type="ECO:0000256" key="1">
    <source>
        <dbReference type="SAM" id="Phobius"/>
    </source>
</evidence>
<dbReference type="AlphaFoldDB" id="A0AAN0MIL6"/>
<feature type="transmembrane region" description="Helical" evidence="1">
    <location>
        <begin position="319"/>
        <end position="339"/>
    </location>
</feature>
<evidence type="ECO:0000259" key="2">
    <source>
        <dbReference type="PROSITE" id="PS51103"/>
    </source>
</evidence>
<dbReference type="GO" id="GO:0005886">
    <property type="term" value="C:plasma membrane"/>
    <property type="evidence" value="ECO:0007669"/>
    <property type="project" value="TreeGrafter"/>
</dbReference>
<feature type="transmembrane region" description="Helical" evidence="1">
    <location>
        <begin position="209"/>
        <end position="229"/>
    </location>
</feature>